<gene>
    <name evidence="1" type="ORF">HNQ09_001915</name>
</gene>
<dbReference type="Proteomes" id="UP000525389">
    <property type="component" value="Unassembled WGS sequence"/>
</dbReference>
<comment type="caution">
    <text evidence="1">The sequence shown here is derived from an EMBL/GenBank/DDBJ whole genome shotgun (WGS) entry which is preliminary data.</text>
</comment>
<dbReference type="GO" id="GO:0003677">
    <property type="term" value="F:DNA binding"/>
    <property type="evidence" value="ECO:0007669"/>
    <property type="project" value="InterPro"/>
</dbReference>
<dbReference type="SUPFAM" id="SSF47413">
    <property type="entry name" value="lambda repressor-like DNA-binding domains"/>
    <property type="match status" value="1"/>
</dbReference>
<sequence>MPKTAQQWKDTLGLDELPDADYLALLNEAEGQEASGGTLPPDRFVEMTPGEIAAAVVLGSAGAAFKAIRTAQGLTVRKAGEAWGMTSGRVSQIEAEDANLYMSTVGDTAHRMGYRAKLLLEPLDGGPAYVAELPHS</sequence>
<evidence type="ECO:0000313" key="1">
    <source>
        <dbReference type="EMBL" id="MBB5234477.1"/>
    </source>
</evidence>
<evidence type="ECO:0000313" key="2">
    <source>
        <dbReference type="Proteomes" id="UP000525389"/>
    </source>
</evidence>
<accession>A0A7W8GF57</accession>
<organism evidence="1 2">
    <name type="scientific">Deinococcus budaensis</name>
    <dbReference type="NCBI Taxonomy" id="1665626"/>
    <lineage>
        <taxon>Bacteria</taxon>
        <taxon>Thermotogati</taxon>
        <taxon>Deinococcota</taxon>
        <taxon>Deinococci</taxon>
        <taxon>Deinococcales</taxon>
        <taxon>Deinococcaceae</taxon>
        <taxon>Deinococcus</taxon>
    </lineage>
</organism>
<dbReference type="RefSeq" id="WP_184028335.1">
    <property type="nucleotide sequence ID" value="NZ_JACHFN010000006.1"/>
</dbReference>
<dbReference type="InterPro" id="IPR010982">
    <property type="entry name" value="Lambda_DNA-bd_dom_sf"/>
</dbReference>
<keyword evidence="2" id="KW-1185">Reference proteome</keyword>
<dbReference type="AlphaFoldDB" id="A0A7W8GF57"/>
<proteinExistence type="predicted"/>
<dbReference type="Gene3D" id="1.10.260.40">
    <property type="entry name" value="lambda repressor-like DNA-binding domains"/>
    <property type="match status" value="1"/>
</dbReference>
<dbReference type="EMBL" id="JACHFN010000006">
    <property type="protein sequence ID" value="MBB5234477.1"/>
    <property type="molecule type" value="Genomic_DNA"/>
</dbReference>
<protein>
    <submittedName>
        <fullName evidence="1">Uncharacterized protein</fullName>
    </submittedName>
</protein>
<name>A0A7W8GF57_9DEIO</name>
<reference evidence="1 2" key="1">
    <citation type="submission" date="2020-08" db="EMBL/GenBank/DDBJ databases">
        <title>Genomic Encyclopedia of Type Strains, Phase IV (KMG-IV): sequencing the most valuable type-strain genomes for metagenomic binning, comparative biology and taxonomic classification.</title>
        <authorList>
            <person name="Goeker M."/>
        </authorList>
    </citation>
    <scope>NUCLEOTIDE SEQUENCE [LARGE SCALE GENOMIC DNA]</scope>
    <source>
        <strain evidence="1 2">DSM 101791</strain>
    </source>
</reference>